<keyword evidence="2" id="KW-0472">Membrane</keyword>
<protein>
    <submittedName>
        <fullName evidence="3">Uncharacterized protein</fullName>
    </submittedName>
</protein>
<feature type="region of interest" description="Disordered" evidence="1">
    <location>
        <begin position="38"/>
        <end position="61"/>
    </location>
</feature>
<sequence>MGDSFFWLCIAAALALFFYIARDYPQWKADRVASQQQLPQPAEGDSKDENSTDSATTESSPWPEKFSVRWIPYLPFALVYLLAKAAWACLRVLVLHSLFIAEHAGYALMSVIEDIVQWSVNNGPEFIQNRIISPLQTAAVAFWESPALAKIKSMVEETLFPAILRALISAKTFIYVTAFQLYAWIQRMVEPVTSALMWFTIQCIIAPGKAVWSRLEILGLTFLQTAKIYLHELAKDAVDLGWFVAKAGKWIYARTLRPIGGWIYSGAAVVIESLVQFLPWLAQKIYSGLIRPMASTIRDGFTIIRSHPTLLAGLQALSSKVQEKVALALQKLEGVNWLLLIEEVLTKGVLFTYRVLSLVASKIGQGLQILFVDIIPNVYTDLMMALEFARPIVAWAINKVVTILHPLWQLVSWISWTVYANTRPTLAWAHQKLVLPSIAFWNTTLFPIVTALAAMIVRSTKRVADNILRVMPWISSISAPIWGMFVRILAALQLGLTSALTKIGVLSGGLSERIQKQVKVLAPQVENFKAYVGHHMDEAVLTASNFMMDWVKQEKRD</sequence>
<reference evidence="3" key="1">
    <citation type="submission" date="2021-11" db="EMBL/GenBank/DDBJ databases">
        <authorList>
            <person name="Herlambang A."/>
            <person name="Guo Y."/>
            <person name="Takashima Y."/>
            <person name="Nishizawa T."/>
        </authorList>
    </citation>
    <scope>NUCLEOTIDE SEQUENCE</scope>
    <source>
        <strain evidence="3">E1425</strain>
    </source>
</reference>
<evidence type="ECO:0000256" key="2">
    <source>
        <dbReference type="SAM" id="Phobius"/>
    </source>
</evidence>
<gene>
    <name evidence="3" type="ORF">EMPS_05416</name>
</gene>
<feature type="transmembrane region" description="Helical" evidence="2">
    <location>
        <begin position="392"/>
        <end position="418"/>
    </location>
</feature>
<dbReference type="EMBL" id="BQFW01000007">
    <property type="protein sequence ID" value="GJJ73058.1"/>
    <property type="molecule type" value="Genomic_DNA"/>
</dbReference>
<keyword evidence="2" id="KW-1133">Transmembrane helix</keyword>
<accession>A0A9P3LWG7</accession>
<evidence type="ECO:0000256" key="1">
    <source>
        <dbReference type="SAM" id="MobiDB-lite"/>
    </source>
</evidence>
<comment type="caution">
    <text evidence="3">The sequence shown here is derived from an EMBL/GenBank/DDBJ whole genome shotgun (WGS) entry which is preliminary data.</text>
</comment>
<feature type="transmembrane region" description="Helical" evidence="2">
    <location>
        <begin position="162"/>
        <end position="185"/>
    </location>
</feature>
<feature type="transmembrane region" description="Helical" evidence="2">
    <location>
        <begin position="470"/>
        <end position="492"/>
    </location>
</feature>
<keyword evidence="4" id="KW-1185">Reference proteome</keyword>
<proteinExistence type="predicted"/>
<dbReference type="Proteomes" id="UP000827284">
    <property type="component" value="Unassembled WGS sequence"/>
</dbReference>
<keyword evidence="2" id="KW-0812">Transmembrane</keyword>
<dbReference type="OrthoDB" id="2408558at2759"/>
<feature type="transmembrane region" description="Helical" evidence="2">
    <location>
        <begin position="438"/>
        <end position="458"/>
    </location>
</feature>
<evidence type="ECO:0000313" key="3">
    <source>
        <dbReference type="EMBL" id="GJJ73058.1"/>
    </source>
</evidence>
<dbReference type="AlphaFoldDB" id="A0A9P3LWG7"/>
<feature type="transmembrane region" description="Helical" evidence="2">
    <location>
        <begin position="70"/>
        <end position="90"/>
    </location>
</feature>
<organism evidence="3 4">
    <name type="scientific">Entomortierella parvispora</name>
    <dbReference type="NCBI Taxonomy" id="205924"/>
    <lineage>
        <taxon>Eukaryota</taxon>
        <taxon>Fungi</taxon>
        <taxon>Fungi incertae sedis</taxon>
        <taxon>Mucoromycota</taxon>
        <taxon>Mortierellomycotina</taxon>
        <taxon>Mortierellomycetes</taxon>
        <taxon>Mortierellales</taxon>
        <taxon>Mortierellaceae</taxon>
        <taxon>Entomortierella</taxon>
    </lineage>
</organism>
<feature type="transmembrane region" description="Helical" evidence="2">
    <location>
        <begin position="5"/>
        <end position="21"/>
    </location>
</feature>
<name>A0A9P3LWG7_9FUNG</name>
<feature type="transmembrane region" description="Helical" evidence="2">
    <location>
        <begin position="262"/>
        <end position="282"/>
    </location>
</feature>
<reference evidence="3" key="2">
    <citation type="journal article" date="2022" name="Microbiol. Resour. Announc.">
        <title>Whole-Genome Sequence of Entomortierella parvispora E1425, a Mucoromycotan Fungus Associated with Burkholderiaceae-Related Endosymbiotic Bacteria.</title>
        <authorList>
            <person name="Herlambang A."/>
            <person name="Guo Y."/>
            <person name="Takashima Y."/>
            <person name="Narisawa K."/>
            <person name="Ohta H."/>
            <person name="Nishizawa T."/>
        </authorList>
    </citation>
    <scope>NUCLEOTIDE SEQUENCE</scope>
    <source>
        <strain evidence="3">E1425</strain>
    </source>
</reference>
<evidence type="ECO:0000313" key="4">
    <source>
        <dbReference type="Proteomes" id="UP000827284"/>
    </source>
</evidence>